<gene>
    <name evidence="1" type="ORF">HK439_19900</name>
</gene>
<organism evidence="1 2">
    <name type="scientific">Roseibium aggregatum</name>
    <dbReference type="NCBI Taxonomy" id="187304"/>
    <lineage>
        <taxon>Bacteria</taxon>
        <taxon>Pseudomonadati</taxon>
        <taxon>Pseudomonadota</taxon>
        <taxon>Alphaproteobacteria</taxon>
        <taxon>Hyphomicrobiales</taxon>
        <taxon>Stappiaceae</taxon>
        <taxon>Roseibium</taxon>
    </lineage>
</organism>
<protein>
    <submittedName>
        <fullName evidence="1">Uncharacterized protein</fullName>
    </submittedName>
</protein>
<sequence length="78" mass="8803">MGWENLVPGCFGAADARFALHATDEKRAKEAIKAAKTAGASFEDFEKEILWYCYQKVSHDGFLGHVEEQVAEAKKLWR</sequence>
<dbReference type="RefSeq" id="WP_190293238.1">
    <property type="nucleotide sequence ID" value="NZ_JABFCZ010000023.1"/>
</dbReference>
<reference evidence="1" key="1">
    <citation type="submission" date="2020-05" db="EMBL/GenBank/DDBJ databases">
        <title>Identification of trans-AT polyketide cluster in two marine bacteria, producers of a novel glutaramide-containing polyketide sesbanimide D and analogs.</title>
        <authorList>
            <person name="Kacar D."/>
            <person name="Rodriguez P."/>
            <person name="Canedo L."/>
            <person name="Gonzalez E."/>
            <person name="Galan B."/>
            <person name="De La Calle F."/>
            <person name="Garcia J.L."/>
        </authorList>
    </citation>
    <scope>NUCLEOTIDE SEQUENCE</scope>
    <source>
        <strain evidence="1">PHM038</strain>
    </source>
</reference>
<evidence type="ECO:0000313" key="2">
    <source>
        <dbReference type="Proteomes" id="UP000598467"/>
    </source>
</evidence>
<accession>A0A926NW90</accession>
<dbReference type="AlphaFoldDB" id="A0A926NW90"/>
<dbReference type="Proteomes" id="UP000598467">
    <property type="component" value="Unassembled WGS sequence"/>
</dbReference>
<comment type="caution">
    <text evidence="1">The sequence shown here is derived from an EMBL/GenBank/DDBJ whole genome shotgun (WGS) entry which is preliminary data.</text>
</comment>
<dbReference type="EMBL" id="JABFCZ010000023">
    <property type="protein sequence ID" value="MBD1548532.1"/>
    <property type="molecule type" value="Genomic_DNA"/>
</dbReference>
<name>A0A926NW90_9HYPH</name>
<evidence type="ECO:0000313" key="1">
    <source>
        <dbReference type="EMBL" id="MBD1548532.1"/>
    </source>
</evidence>
<proteinExistence type="predicted"/>